<reference evidence="1" key="1">
    <citation type="journal article" date="2014" name="Front. Microbiol.">
        <title>High frequency of phylogenetically diverse reductive dehalogenase-homologous genes in deep subseafloor sedimentary metagenomes.</title>
        <authorList>
            <person name="Kawai M."/>
            <person name="Futagami T."/>
            <person name="Toyoda A."/>
            <person name="Takaki Y."/>
            <person name="Nishi S."/>
            <person name="Hori S."/>
            <person name="Arai W."/>
            <person name="Tsubouchi T."/>
            <person name="Morono Y."/>
            <person name="Uchiyama I."/>
            <person name="Ito T."/>
            <person name="Fujiyama A."/>
            <person name="Inagaki F."/>
            <person name="Takami H."/>
        </authorList>
    </citation>
    <scope>NUCLEOTIDE SEQUENCE</scope>
    <source>
        <strain evidence="1">Expedition CK06-06</strain>
    </source>
</reference>
<dbReference type="EMBL" id="BARS01026353">
    <property type="protein sequence ID" value="GAG00321.1"/>
    <property type="molecule type" value="Genomic_DNA"/>
</dbReference>
<dbReference type="AlphaFoldDB" id="X0VIC7"/>
<protein>
    <submittedName>
        <fullName evidence="1">Uncharacterized protein</fullName>
    </submittedName>
</protein>
<name>X0VIC7_9ZZZZ</name>
<accession>X0VIC7</accession>
<comment type="caution">
    <text evidence="1">The sequence shown here is derived from an EMBL/GenBank/DDBJ whole genome shotgun (WGS) entry which is preliminary data.</text>
</comment>
<gene>
    <name evidence="1" type="ORF">S01H1_41543</name>
</gene>
<sequence length="157" mass="18462">MLRYDGAEPCNKEWIVKGVVAGIYFADNSQGDKAKEHYKATLRRIRHSPEYKKSKAASDRYKAKYKRNPVCDCGKLKSPTLLMCKECRIIYNREYQRLYKKGRDRRAWAKRDNKYCGCGAVIAYNRRKCDKCLAIKIKENNARNRARRKNAKRTEEA</sequence>
<proteinExistence type="predicted"/>
<evidence type="ECO:0000313" key="1">
    <source>
        <dbReference type="EMBL" id="GAG00321.1"/>
    </source>
</evidence>
<organism evidence="1">
    <name type="scientific">marine sediment metagenome</name>
    <dbReference type="NCBI Taxonomy" id="412755"/>
    <lineage>
        <taxon>unclassified sequences</taxon>
        <taxon>metagenomes</taxon>
        <taxon>ecological metagenomes</taxon>
    </lineage>
</organism>